<keyword evidence="1" id="KW-0472">Membrane</keyword>
<feature type="transmembrane region" description="Helical" evidence="1">
    <location>
        <begin position="33"/>
        <end position="51"/>
    </location>
</feature>
<keyword evidence="3" id="KW-1185">Reference proteome</keyword>
<feature type="transmembrane region" description="Helical" evidence="1">
    <location>
        <begin position="7"/>
        <end position="27"/>
    </location>
</feature>
<name>A0A3G6IXI7_9CORY</name>
<evidence type="ECO:0000313" key="2">
    <source>
        <dbReference type="EMBL" id="AZA10356.1"/>
    </source>
</evidence>
<keyword evidence="1" id="KW-1133">Transmembrane helix</keyword>
<dbReference type="RefSeq" id="WP_123932621.1">
    <property type="nucleotide sequence ID" value="NZ_CP033897.1"/>
</dbReference>
<dbReference type="AlphaFoldDB" id="A0A3G6IXI7"/>
<organism evidence="2 3">
    <name type="scientific">Corynebacterium gerontici</name>
    <dbReference type="NCBI Taxonomy" id="2079234"/>
    <lineage>
        <taxon>Bacteria</taxon>
        <taxon>Bacillati</taxon>
        <taxon>Actinomycetota</taxon>
        <taxon>Actinomycetes</taxon>
        <taxon>Mycobacteriales</taxon>
        <taxon>Corynebacteriaceae</taxon>
        <taxon>Corynebacterium</taxon>
    </lineage>
</organism>
<protein>
    <submittedName>
        <fullName evidence="2">Uncharacterized protein</fullName>
    </submittedName>
</protein>
<accession>A0A3G6IXI7</accession>
<dbReference type="Proteomes" id="UP000271587">
    <property type="component" value="Chromosome"/>
</dbReference>
<keyword evidence="1" id="KW-0812">Transmembrane</keyword>
<gene>
    <name evidence="2" type="ORF">CGERO_00085</name>
</gene>
<dbReference type="EMBL" id="CP033897">
    <property type="protein sequence ID" value="AZA10356.1"/>
    <property type="molecule type" value="Genomic_DNA"/>
</dbReference>
<sequence>MSDSTRVLLFRLLYALLAIAGIVLVLLEHYVSGIVAIAASTLVYLLVLYPTRRQEIEKRQH</sequence>
<evidence type="ECO:0000313" key="3">
    <source>
        <dbReference type="Proteomes" id="UP000271587"/>
    </source>
</evidence>
<reference evidence="2 3" key="1">
    <citation type="submission" date="2018-11" db="EMBL/GenBank/DDBJ databases">
        <authorList>
            <person name="Kleinhagauer T."/>
            <person name="Glaeser S.P."/>
            <person name="Spergser J."/>
            <person name="Ruckert C."/>
            <person name="Kaempfer P."/>
            <person name="Busse H.-J."/>
        </authorList>
    </citation>
    <scope>NUCLEOTIDE SEQUENCE [LARGE SCALE GENOMIC DNA]</scope>
    <source>
        <strain evidence="2 3">W8</strain>
    </source>
</reference>
<evidence type="ECO:0000256" key="1">
    <source>
        <dbReference type="SAM" id="Phobius"/>
    </source>
</evidence>
<proteinExistence type="predicted"/>
<dbReference type="KEGG" id="cgk:CGERO_00085"/>